<accession>A0A0A9CC78</accession>
<organism evidence="1">
    <name type="scientific">Arundo donax</name>
    <name type="common">Giant reed</name>
    <name type="synonym">Donax arundinaceus</name>
    <dbReference type="NCBI Taxonomy" id="35708"/>
    <lineage>
        <taxon>Eukaryota</taxon>
        <taxon>Viridiplantae</taxon>
        <taxon>Streptophyta</taxon>
        <taxon>Embryophyta</taxon>
        <taxon>Tracheophyta</taxon>
        <taxon>Spermatophyta</taxon>
        <taxon>Magnoliopsida</taxon>
        <taxon>Liliopsida</taxon>
        <taxon>Poales</taxon>
        <taxon>Poaceae</taxon>
        <taxon>PACMAD clade</taxon>
        <taxon>Arundinoideae</taxon>
        <taxon>Arundineae</taxon>
        <taxon>Arundo</taxon>
    </lineage>
</organism>
<dbReference type="EMBL" id="GBRH01223961">
    <property type="protein sequence ID" value="JAD73934.1"/>
    <property type="molecule type" value="Transcribed_RNA"/>
</dbReference>
<name>A0A0A9CC78_ARUDO</name>
<protein>
    <submittedName>
        <fullName evidence="1">Uncharacterized protein</fullName>
    </submittedName>
</protein>
<evidence type="ECO:0000313" key="1">
    <source>
        <dbReference type="EMBL" id="JAD73934.1"/>
    </source>
</evidence>
<dbReference type="AlphaFoldDB" id="A0A0A9CC78"/>
<proteinExistence type="predicted"/>
<reference evidence="1" key="2">
    <citation type="journal article" date="2015" name="Data Brief">
        <title>Shoot transcriptome of the giant reed, Arundo donax.</title>
        <authorList>
            <person name="Barrero R.A."/>
            <person name="Guerrero F.D."/>
            <person name="Moolhuijzen P."/>
            <person name="Goolsby J.A."/>
            <person name="Tidwell J."/>
            <person name="Bellgard S.E."/>
            <person name="Bellgard M.I."/>
        </authorList>
    </citation>
    <scope>NUCLEOTIDE SEQUENCE</scope>
    <source>
        <tissue evidence="1">Shoot tissue taken approximately 20 cm above the soil surface</tissue>
    </source>
</reference>
<sequence>MSRTKYKGNNRKSQLIEAIAFHLDRYANQQA</sequence>
<reference evidence="1" key="1">
    <citation type="submission" date="2014-09" db="EMBL/GenBank/DDBJ databases">
        <authorList>
            <person name="Magalhaes I.L.F."/>
            <person name="Oliveira U."/>
            <person name="Santos F.R."/>
            <person name="Vidigal T.H.D.A."/>
            <person name="Brescovit A.D."/>
            <person name="Santos A.J."/>
        </authorList>
    </citation>
    <scope>NUCLEOTIDE SEQUENCE</scope>
    <source>
        <tissue evidence="1">Shoot tissue taken approximately 20 cm above the soil surface</tissue>
    </source>
</reference>